<evidence type="ECO:0000256" key="4">
    <source>
        <dbReference type="ARBA" id="ARBA00022832"/>
    </source>
</evidence>
<comment type="catalytic activity">
    <reaction evidence="8">
        <text>apo-[ACP] + CoA = holo-[ACP] + adenosine 3',5'-bisphosphate + H(+)</text>
        <dbReference type="Rhea" id="RHEA:12068"/>
        <dbReference type="Rhea" id="RHEA-COMP:9685"/>
        <dbReference type="Rhea" id="RHEA-COMP:9690"/>
        <dbReference type="ChEBI" id="CHEBI:15378"/>
        <dbReference type="ChEBI" id="CHEBI:29999"/>
        <dbReference type="ChEBI" id="CHEBI:57287"/>
        <dbReference type="ChEBI" id="CHEBI:58343"/>
        <dbReference type="ChEBI" id="CHEBI:64479"/>
        <dbReference type="EC" id="2.7.8.7"/>
    </reaction>
</comment>
<comment type="similarity">
    <text evidence="8">Belongs to the P-Pant transferase superfamily. AcpS family.</text>
</comment>
<comment type="caution">
    <text evidence="10">The sequence shown here is derived from an EMBL/GenBank/DDBJ whole genome shotgun (WGS) entry which is preliminary data.</text>
</comment>
<dbReference type="NCBIfam" id="TIGR00556">
    <property type="entry name" value="pantethn_trn"/>
    <property type="match status" value="1"/>
</dbReference>
<comment type="cofactor">
    <cofactor evidence="8">
        <name>Mg(2+)</name>
        <dbReference type="ChEBI" id="CHEBI:18420"/>
    </cofactor>
</comment>
<feature type="domain" description="4'-phosphopantetheinyl transferase" evidence="9">
    <location>
        <begin position="16"/>
        <end position="110"/>
    </location>
</feature>
<keyword evidence="4 8" id="KW-0276">Fatty acid metabolism</keyword>
<sequence length="137" mass="14632">MTATNLAVALSPAVMGVGTDMIRVDRIEAVFRRKGERLVQRILTPAEQDVWRARGCSINFLAKQFAAKEALAKALGTGIAQGVGFQQLEVLRSAQGAPVVALFGAAADRLHQLGGCQALVSLSDEQQWVLAFAVLSR</sequence>
<keyword evidence="3 8" id="KW-0479">Metal-binding</keyword>
<gene>
    <name evidence="8 10" type="primary">acpS</name>
    <name evidence="10" type="ORF">WG929_13640</name>
</gene>
<proteinExistence type="inferred from homology"/>
<reference evidence="10 11" key="1">
    <citation type="submission" date="2024-03" db="EMBL/GenBank/DDBJ databases">
        <title>High-quality draft genome sequence of Oceanobacter sp. wDCs-4.</title>
        <authorList>
            <person name="Dong C."/>
        </authorList>
    </citation>
    <scope>NUCLEOTIDE SEQUENCE [LARGE SCALE GENOMIC DNA]</scope>
    <source>
        <strain evidence="11">wDCs-4</strain>
    </source>
</reference>
<dbReference type="NCBIfam" id="TIGR00516">
    <property type="entry name" value="acpS"/>
    <property type="match status" value="1"/>
</dbReference>
<evidence type="ECO:0000256" key="2">
    <source>
        <dbReference type="ARBA" id="ARBA00022679"/>
    </source>
</evidence>
<dbReference type="GO" id="GO:0008897">
    <property type="term" value="F:holo-[acyl-carrier-protein] synthase activity"/>
    <property type="evidence" value="ECO:0007669"/>
    <property type="project" value="UniProtKB-EC"/>
</dbReference>
<dbReference type="InterPro" id="IPR008278">
    <property type="entry name" value="4-PPantetheinyl_Trfase_dom"/>
</dbReference>
<accession>A0ABW8NKE9</accession>
<feature type="binding site" evidence="8">
    <location>
        <position position="69"/>
    </location>
    <ligand>
        <name>Mg(2+)</name>
        <dbReference type="ChEBI" id="CHEBI:18420"/>
    </ligand>
</feature>
<comment type="function">
    <text evidence="8">Transfers the 4'-phosphopantetheine moiety from coenzyme A to a Ser of acyl-carrier-protein.</text>
</comment>
<evidence type="ECO:0000256" key="7">
    <source>
        <dbReference type="ARBA" id="ARBA00023160"/>
    </source>
</evidence>
<protein>
    <recommendedName>
        <fullName evidence="8">Holo-[acyl-carrier-protein] synthase</fullName>
        <shortName evidence="8">Holo-ACP synthase</shortName>
        <ecNumber evidence="8">2.7.8.7</ecNumber>
    </recommendedName>
    <alternativeName>
        <fullName evidence="8">4'-phosphopantetheinyl transferase AcpS</fullName>
    </alternativeName>
</protein>
<evidence type="ECO:0000256" key="8">
    <source>
        <dbReference type="HAMAP-Rule" id="MF_00101"/>
    </source>
</evidence>
<dbReference type="HAMAP" id="MF_00101">
    <property type="entry name" value="AcpS"/>
    <property type="match status" value="1"/>
</dbReference>
<evidence type="ECO:0000256" key="3">
    <source>
        <dbReference type="ARBA" id="ARBA00022723"/>
    </source>
</evidence>
<dbReference type="RefSeq" id="WP_416206490.1">
    <property type="nucleotide sequence ID" value="NZ_JBBKTX010000016.1"/>
</dbReference>
<dbReference type="SUPFAM" id="SSF56214">
    <property type="entry name" value="4'-phosphopantetheinyl transferase"/>
    <property type="match status" value="1"/>
</dbReference>
<name>A0ABW8NKE9_9GAMM</name>
<dbReference type="InterPro" id="IPR002582">
    <property type="entry name" value="ACPS"/>
</dbReference>
<keyword evidence="7 8" id="KW-0275">Fatty acid biosynthesis</keyword>
<keyword evidence="2 8" id="KW-0808">Transferase</keyword>
<keyword evidence="11" id="KW-1185">Reference proteome</keyword>
<dbReference type="Gene3D" id="3.90.470.20">
    <property type="entry name" value="4'-phosphopantetheinyl transferase domain"/>
    <property type="match status" value="1"/>
</dbReference>
<feature type="binding site" evidence="8">
    <location>
        <position position="20"/>
    </location>
    <ligand>
        <name>Mg(2+)</name>
        <dbReference type="ChEBI" id="CHEBI:18420"/>
    </ligand>
</feature>
<keyword evidence="8" id="KW-0963">Cytoplasm</keyword>
<evidence type="ECO:0000313" key="10">
    <source>
        <dbReference type="EMBL" id="MFK4753454.1"/>
    </source>
</evidence>
<evidence type="ECO:0000256" key="5">
    <source>
        <dbReference type="ARBA" id="ARBA00022842"/>
    </source>
</evidence>
<dbReference type="EMBL" id="JBBKTX010000016">
    <property type="protein sequence ID" value="MFK4753454.1"/>
    <property type="molecule type" value="Genomic_DNA"/>
</dbReference>
<dbReference type="Proteomes" id="UP001620597">
    <property type="component" value="Unassembled WGS sequence"/>
</dbReference>
<keyword evidence="6 8" id="KW-0443">Lipid metabolism</keyword>
<dbReference type="InterPro" id="IPR004568">
    <property type="entry name" value="Ppantetheine-prot_Trfase_dom"/>
</dbReference>
<evidence type="ECO:0000256" key="1">
    <source>
        <dbReference type="ARBA" id="ARBA00022516"/>
    </source>
</evidence>
<comment type="subcellular location">
    <subcellularLocation>
        <location evidence="8">Cytoplasm</location>
    </subcellularLocation>
</comment>
<keyword evidence="1 8" id="KW-0444">Lipid biosynthesis</keyword>
<organism evidence="10 11">
    <name type="scientific">Oceanobacter antarcticus</name>
    <dbReference type="NCBI Taxonomy" id="3133425"/>
    <lineage>
        <taxon>Bacteria</taxon>
        <taxon>Pseudomonadati</taxon>
        <taxon>Pseudomonadota</taxon>
        <taxon>Gammaproteobacteria</taxon>
        <taxon>Oceanospirillales</taxon>
        <taxon>Oceanospirillaceae</taxon>
        <taxon>Oceanobacter</taxon>
    </lineage>
</organism>
<dbReference type="InterPro" id="IPR037143">
    <property type="entry name" value="4-PPantetheinyl_Trfase_dom_sf"/>
</dbReference>
<keyword evidence="5 8" id="KW-0460">Magnesium</keyword>
<dbReference type="EC" id="2.7.8.7" evidence="8"/>
<dbReference type="Pfam" id="PF01648">
    <property type="entry name" value="ACPS"/>
    <property type="match status" value="1"/>
</dbReference>
<evidence type="ECO:0000256" key="6">
    <source>
        <dbReference type="ARBA" id="ARBA00023098"/>
    </source>
</evidence>
<evidence type="ECO:0000313" key="11">
    <source>
        <dbReference type="Proteomes" id="UP001620597"/>
    </source>
</evidence>
<evidence type="ECO:0000259" key="9">
    <source>
        <dbReference type="Pfam" id="PF01648"/>
    </source>
</evidence>